<proteinExistence type="inferred from homology"/>
<dbReference type="AlphaFoldDB" id="A0A3N2C6A0"/>
<comment type="cofactor">
    <cofactor evidence="1 5">
        <name>Zn(2+)</name>
        <dbReference type="ChEBI" id="CHEBI:29105"/>
    </cofactor>
</comment>
<dbReference type="InterPro" id="IPR002328">
    <property type="entry name" value="ADH_Zn_CS"/>
</dbReference>
<protein>
    <submittedName>
        <fullName evidence="8">L-threonine 3-dehydrogenase</fullName>
    </submittedName>
</protein>
<evidence type="ECO:0000256" key="5">
    <source>
        <dbReference type="RuleBase" id="RU361277"/>
    </source>
</evidence>
<dbReference type="GO" id="GO:0008270">
    <property type="term" value="F:zinc ion binding"/>
    <property type="evidence" value="ECO:0007669"/>
    <property type="project" value="InterPro"/>
</dbReference>
<dbReference type="Pfam" id="PF00107">
    <property type="entry name" value="ADH_zinc_N"/>
    <property type="match status" value="1"/>
</dbReference>
<dbReference type="RefSeq" id="WP_085513854.1">
    <property type="nucleotide sequence ID" value="NZ_FXAP01000006.1"/>
</dbReference>
<evidence type="ECO:0000256" key="2">
    <source>
        <dbReference type="ARBA" id="ARBA00022723"/>
    </source>
</evidence>
<dbReference type="NCBIfam" id="NF003808">
    <property type="entry name" value="PRK05396.1"/>
    <property type="match status" value="1"/>
</dbReference>
<evidence type="ECO:0000256" key="3">
    <source>
        <dbReference type="ARBA" id="ARBA00022833"/>
    </source>
</evidence>
<dbReference type="InterPro" id="IPR013149">
    <property type="entry name" value="ADH-like_C"/>
</dbReference>
<dbReference type="InterPro" id="IPR013154">
    <property type="entry name" value="ADH-like_N"/>
</dbReference>
<evidence type="ECO:0000259" key="6">
    <source>
        <dbReference type="Pfam" id="PF00107"/>
    </source>
</evidence>
<dbReference type="InterPro" id="IPR011032">
    <property type="entry name" value="GroES-like_sf"/>
</dbReference>
<feature type="domain" description="Alcohol dehydrogenase-like N-terminal" evidence="7">
    <location>
        <begin position="25"/>
        <end position="133"/>
    </location>
</feature>
<dbReference type="InterPro" id="IPR050129">
    <property type="entry name" value="Zn_alcohol_dh"/>
</dbReference>
<reference evidence="8 9" key="1">
    <citation type="submission" date="2018-11" db="EMBL/GenBank/DDBJ databases">
        <title>Sequencing the genomes of 1000 actinobacteria strains.</title>
        <authorList>
            <person name="Klenk H.-P."/>
        </authorList>
    </citation>
    <scope>NUCLEOTIDE SEQUENCE [LARGE SCALE GENOMIC DNA]</scope>
    <source>
        <strain evidence="8 9">DSM 14012</strain>
    </source>
</reference>
<name>A0A3N2C6A0_9MICO</name>
<feature type="domain" description="Alcohol dehydrogenase-like C-terminal" evidence="6">
    <location>
        <begin position="174"/>
        <end position="301"/>
    </location>
</feature>
<comment type="similarity">
    <text evidence="5">Belongs to the zinc-containing alcohol dehydrogenase family.</text>
</comment>
<evidence type="ECO:0000259" key="7">
    <source>
        <dbReference type="Pfam" id="PF08240"/>
    </source>
</evidence>
<gene>
    <name evidence="8" type="ORF">EDD42_3139</name>
</gene>
<sequence length="370" mass="39034">MLALWKRPDTAGFELVERGMPAMGSDDVLIRVHRTGICGTDLHIESWDPWAAGAVDAPLVPGHEFSGEVVEVGSRVEGISVGAAVSGEGHLVCGTCRNCRSGRRHLCRHTRGLGVNLDGAFAEYVVLPATNVWVHGDQVTPDLGALFDPLGNAVHTALSFPILGEDVLITGCGPIGLMAIAVCRVAGARNIVATDVVADRLEKALAVGADRVVDVSKERVADAQAELGMLEGFDIGLEMSGQAAAASELIENLNTGGKVALLGLPSTNIEIDWTKVITRMITIKGIYGREMFDTWHHASAMVDHSPELRGALESLVTARFPLASWQDAFDTARGGAAGKVLIDWTDTRDVVITGVVDEQAPVTAHAATAA</sequence>
<keyword evidence="3 5" id="KW-0862">Zinc</keyword>
<keyword evidence="9" id="KW-1185">Reference proteome</keyword>
<dbReference type="EMBL" id="RKHL01000001">
    <property type="protein sequence ID" value="ROR83037.1"/>
    <property type="molecule type" value="Genomic_DNA"/>
</dbReference>
<dbReference type="InterPro" id="IPR036291">
    <property type="entry name" value="NAD(P)-bd_dom_sf"/>
</dbReference>
<dbReference type="GO" id="GO:0016491">
    <property type="term" value="F:oxidoreductase activity"/>
    <property type="evidence" value="ECO:0007669"/>
    <property type="project" value="UniProtKB-KW"/>
</dbReference>
<dbReference type="PROSITE" id="PS00059">
    <property type="entry name" value="ADH_ZINC"/>
    <property type="match status" value="1"/>
</dbReference>
<dbReference type="SUPFAM" id="SSF51735">
    <property type="entry name" value="NAD(P)-binding Rossmann-fold domains"/>
    <property type="match status" value="1"/>
</dbReference>
<dbReference type="PANTHER" id="PTHR43401">
    <property type="entry name" value="L-THREONINE 3-DEHYDROGENASE"/>
    <property type="match status" value="1"/>
</dbReference>
<keyword evidence="2 5" id="KW-0479">Metal-binding</keyword>
<accession>A0A3N2C6A0</accession>
<evidence type="ECO:0000256" key="1">
    <source>
        <dbReference type="ARBA" id="ARBA00001947"/>
    </source>
</evidence>
<dbReference type="Gene3D" id="3.90.180.10">
    <property type="entry name" value="Medium-chain alcohol dehydrogenases, catalytic domain"/>
    <property type="match status" value="1"/>
</dbReference>
<dbReference type="Pfam" id="PF08240">
    <property type="entry name" value="ADH_N"/>
    <property type="match status" value="1"/>
</dbReference>
<dbReference type="Gene3D" id="3.40.50.720">
    <property type="entry name" value="NAD(P)-binding Rossmann-like Domain"/>
    <property type="match status" value="1"/>
</dbReference>
<organism evidence="8 9">
    <name type="scientific">Plantibacter flavus</name>
    <dbReference type="NCBI Taxonomy" id="150123"/>
    <lineage>
        <taxon>Bacteria</taxon>
        <taxon>Bacillati</taxon>
        <taxon>Actinomycetota</taxon>
        <taxon>Actinomycetes</taxon>
        <taxon>Micrococcales</taxon>
        <taxon>Microbacteriaceae</taxon>
        <taxon>Plantibacter</taxon>
    </lineage>
</organism>
<comment type="caution">
    <text evidence="8">The sequence shown here is derived from an EMBL/GenBank/DDBJ whole genome shotgun (WGS) entry which is preliminary data.</text>
</comment>
<dbReference type="PANTHER" id="PTHR43401:SF2">
    <property type="entry name" value="L-THREONINE 3-DEHYDROGENASE"/>
    <property type="match status" value="1"/>
</dbReference>
<keyword evidence="4" id="KW-0560">Oxidoreductase</keyword>
<dbReference type="SUPFAM" id="SSF50129">
    <property type="entry name" value="GroES-like"/>
    <property type="match status" value="1"/>
</dbReference>
<dbReference type="Proteomes" id="UP000266915">
    <property type="component" value="Unassembled WGS sequence"/>
</dbReference>
<evidence type="ECO:0000313" key="9">
    <source>
        <dbReference type="Proteomes" id="UP000266915"/>
    </source>
</evidence>
<evidence type="ECO:0000256" key="4">
    <source>
        <dbReference type="ARBA" id="ARBA00023002"/>
    </source>
</evidence>
<evidence type="ECO:0000313" key="8">
    <source>
        <dbReference type="EMBL" id="ROR83037.1"/>
    </source>
</evidence>